<accession>A0ABX1S456</accession>
<dbReference type="Proteomes" id="UP000746690">
    <property type="component" value="Unassembled WGS sequence"/>
</dbReference>
<gene>
    <name evidence="1" type="ORF">HHX25_21010</name>
</gene>
<comment type="caution">
    <text evidence="1">The sequence shown here is derived from an EMBL/GenBank/DDBJ whole genome shotgun (WGS) entry which is preliminary data.</text>
</comment>
<keyword evidence="2" id="KW-1185">Reference proteome</keyword>
<name>A0ABX1S456_9FLAO</name>
<dbReference type="RefSeq" id="WP_169677384.1">
    <property type="nucleotide sequence ID" value="NZ_JABBHF010000023.1"/>
</dbReference>
<dbReference type="EMBL" id="JABBHF010000023">
    <property type="protein sequence ID" value="NMH89990.1"/>
    <property type="molecule type" value="Genomic_DNA"/>
</dbReference>
<organism evidence="1 2">
    <name type="scientific">Flavivirga algicola</name>
    <dbReference type="NCBI Taxonomy" id="2729136"/>
    <lineage>
        <taxon>Bacteria</taxon>
        <taxon>Pseudomonadati</taxon>
        <taxon>Bacteroidota</taxon>
        <taxon>Flavobacteriia</taxon>
        <taxon>Flavobacteriales</taxon>
        <taxon>Flavobacteriaceae</taxon>
        <taxon>Flavivirga</taxon>
    </lineage>
</organism>
<evidence type="ECO:0000313" key="2">
    <source>
        <dbReference type="Proteomes" id="UP000746690"/>
    </source>
</evidence>
<sequence length="79" mass="8678">MKKIIGIIGTVAIAIAMFFSANTINSSNGNLDLASLLEVNTANAECDWSTCDNYCYSGNQCFLWCNGWYIPCFGYSNTQ</sequence>
<protein>
    <submittedName>
        <fullName evidence="1">Uncharacterized protein</fullName>
    </submittedName>
</protein>
<proteinExistence type="predicted"/>
<evidence type="ECO:0000313" key="1">
    <source>
        <dbReference type="EMBL" id="NMH89990.1"/>
    </source>
</evidence>
<reference evidence="1 2" key="1">
    <citation type="submission" date="2020-04" db="EMBL/GenBank/DDBJ databases">
        <title>A Flavivirga sp. nov.</title>
        <authorList>
            <person name="Sun X."/>
        </authorList>
    </citation>
    <scope>NUCLEOTIDE SEQUENCE [LARGE SCALE GENOMIC DNA]</scope>
    <source>
        <strain evidence="1 2">Y03</strain>
    </source>
</reference>